<dbReference type="Pfam" id="PF13239">
    <property type="entry name" value="2TM"/>
    <property type="match status" value="1"/>
</dbReference>
<keyword evidence="1" id="KW-0812">Transmembrane</keyword>
<feature type="transmembrane region" description="Helical" evidence="1">
    <location>
        <begin position="46"/>
        <end position="68"/>
    </location>
</feature>
<dbReference type="EMBL" id="PVYX01000002">
    <property type="protein sequence ID" value="PRX54651.1"/>
    <property type="molecule type" value="Genomic_DNA"/>
</dbReference>
<dbReference type="Proteomes" id="UP000237640">
    <property type="component" value="Unassembled WGS sequence"/>
</dbReference>
<feature type="transmembrane region" description="Helical" evidence="1">
    <location>
        <begin position="18"/>
        <end position="40"/>
    </location>
</feature>
<dbReference type="AlphaFoldDB" id="A0A2T0MAX8"/>
<evidence type="ECO:0000259" key="2">
    <source>
        <dbReference type="Pfam" id="PF13239"/>
    </source>
</evidence>
<keyword evidence="4" id="KW-1185">Reference proteome</keyword>
<gene>
    <name evidence="3" type="ORF">CLV81_3053</name>
</gene>
<organism evidence="3 4">
    <name type="scientific">Flagellimonas meridianipacifica</name>
    <dbReference type="NCBI Taxonomy" id="1080225"/>
    <lineage>
        <taxon>Bacteria</taxon>
        <taxon>Pseudomonadati</taxon>
        <taxon>Bacteroidota</taxon>
        <taxon>Flavobacteriia</taxon>
        <taxon>Flavobacteriales</taxon>
        <taxon>Flavobacteriaceae</taxon>
        <taxon>Flagellimonas</taxon>
    </lineage>
</organism>
<dbReference type="RefSeq" id="WP_106145956.1">
    <property type="nucleotide sequence ID" value="NZ_PVYX01000002.1"/>
</dbReference>
<keyword evidence="1" id="KW-1133">Transmembrane helix</keyword>
<accession>A0A2T0MAX8</accession>
<name>A0A2T0MAX8_9FLAO</name>
<keyword evidence="1" id="KW-0472">Membrane</keyword>
<protein>
    <submittedName>
        <fullName evidence="3">2TM domain-containing protein</fullName>
    </submittedName>
</protein>
<feature type="domain" description="2TM" evidence="2">
    <location>
        <begin position="12"/>
        <end position="69"/>
    </location>
</feature>
<evidence type="ECO:0000256" key="1">
    <source>
        <dbReference type="SAM" id="Phobius"/>
    </source>
</evidence>
<dbReference type="OrthoDB" id="3782725at2"/>
<comment type="caution">
    <text evidence="3">The sequence shown here is derived from an EMBL/GenBank/DDBJ whole genome shotgun (WGS) entry which is preliminary data.</text>
</comment>
<sequence>MVNFTLTKKTWRFKKRPLFFAHLFFYLVITSGLVAINLIFTPERVWSKWIILLWGFAVLLHELAIFFVNKKTKHL</sequence>
<dbReference type="InterPro" id="IPR025698">
    <property type="entry name" value="2TM_dom"/>
</dbReference>
<evidence type="ECO:0000313" key="3">
    <source>
        <dbReference type="EMBL" id="PRX54651.1"/>
    </source>
</evidence>
<reference evidence="3 4" key="1">
    <citation type="submission" date="2018-03" db="EMBL/GenBank/DDBJ databases">
        <title>Genomic Encyclopedia of Archaeal and Bacterial Type Strains, Phase II (KMG-II): from individual species to whole genera.</title>
        <authorList>
            <person name="Goeker M."/>
        </authorList>
    </citation>
    <scope>NUCLEOTIDE SEQUENCE [LARGE SCALE GENOMIC DNA]</scope>
    <source>
        <strain evidence="3 4">DSM 25027</strain>
    </source>
</reference>
<evidence type="ECO:0000313" key="4">
    <source>
        <dbReference type="Proteomes" id="UP000237640"/>
    </source>
</evidence>
<proteinExistence type="predicted"/>